<dbReference type="EnsemblPlants" id="evm.model.09.1698">
    <property type="protein sequence ID" value="cds.evm.model.09.1698"/>
    <property type="gene ID" value="evm.TU.09.1698"/>
</dbReference>
<keyword evidence="3" id="KW-1185">Reference proteome</keyword>
<reference evidence="2" key="1">
    <citation type="submission" date="2018-11" db="EMBL/GenBank/DDBJ databases">
        <authorList>
            <person name="Grassa J C."/>
        </authorList>
    </citation>
    <scope>NUCLEOTIDE SEQUENCE [LARGE SCALE GENOMIC DNA]</scope>
</reference>
<organism evidence="2 3">
    <name type="scientific">Cannabis sativa</name>
    <name type="common">Hemp</name>
    <name type="synonym">Marijuana</name>
    <dbReference type="NCBI Taxonomy" id="3483"/>
    <lineage>
        <taxon>Eukaryota</taxon>
        <taxon>Viridiplantae</taxon>
        <taxon>Streptophyta</taxon>
        <taxon>Embryophyta</taxon>
        <taxon>Tracheophyta</taxon>
        <taxon>Spermatophyta</taxon>
        <taxon>Magnoliopsida</taxon>
        <taxon>eudicotyledons</taxon>
        <taxon>Gunneridae</taxon>
        <taxon>Pentapetalae</taxon>
        <taxon>rosids</taxon>
        <taxon>fabids</taxon>
        <taxon>Rosales</taxon>
        <taxon>Cannabaceae</taxon>
        <taxon>Cannabis</taxon>
    </lineage>
</organism>
<dbReference type="PANTHER" id="PTHR46890">
    <property type="entry name" value="NON-LTR RETROLELEMENT REVERSE TRANSCRIPTASE-LIKE PROTEIN-RELATED"/>
    <property type="match status" value="1"/>
</dbReference>
<dbReference type="OMA" id="WIFITEH"/>
<reference evidence="2" key="2">
    <citation type="submission" date="2021-03" db="UniProtKB">
        <authorList>
            <consortium name="EnsemblPlants"/>
        </authorList>
    </citation>
    <scope>IDENTIFICATION</scope>
</reference>
<dbReference type="InterPro" id="IPR026960">
    <property type="entry name" value="RVT-Znf"/>
</dbReference>
<dbReference type="Pfam" id="PF13966">
    <property type="entry name" value="zf-RVT"/>
    <property type="match status" value="1"/>
</dbReference>
<evidence type="ECO:0000313" key="3">
    <source>
        <dbReference type="Proteomes" id="UP000596661"/>
    </source>
</evidence>
<accession>A0A803QF96</accession>
<proteinExistence type="predicted"/>
<dbReference type="EMBL" id="UZAU01000775">
    <property type="status" value="NOT_ANNOTATED_CDS"/>
    <property type="molecule type" value="Genomic_DNA"/>
</dbReference>
<dbReference type="Gramene" id="evm.model.09.1698">
    <property type="protein sequence ID" value="cds.evm.model.09.1698"/>
    <property type="gene ID" value="evm.TU.09.1698"/>
</dbReference>
<evidence type="ECO:0000259" key="1">
    <source>
        <dbReference type="Pfam" id="PF13966"/>
    </source>
</evidence>
<dbReference type="Proteomes" id="UP000596661">
    <property type="component" value="Chromosome 9"/>
</dbReference>
<dbReference type="AlphaFoldDB" id="A0A803QF96"/>
<feature type="domain" description="Reverse transcriptase zinc-binding" evidence="1">
    <location>
        <begin position="430"/>
        <end position="500"/>
    </location>
</feature>
<sequence>MYKVKKSFRLVWSSSPSLDPIVVVLANLEECASNLQKWHIDKYGNMKKKIIDAQLKVETLNNAPYRIAEAMNSLKNSEAFLDELLEQEEIYWQQRSQVDWLNEGDRNTKFFHAKASARKSNNTIKFMHVENGTRVTAKHEIAAAIHDYFAEIFTASTLDEDALITTLNAIPTTIATEMNVNLLKPFEVADVEVALHSMALDKSPGIDGMSPMFYQHNWVVVGNLVRAAVLSVLNDGADSTRLNKTLIALIPKIKKPQRMQDFRLISLCNVISKLVTKVLVNRFKQVLMSSQNHKMTASFSVKKMSLLALQFKDLWIFITEHQVKFSIQTNRLCPSHPIQHLLPKFSFTDNCKCQSVNAMEDTLISHLTLGGIKSFSPPDVDRILTIPLSFFQNEDTLAWHPSSSGIYSIQTGYHLAASLEEVDDSSCSSPTGTWWNFLWSLKLPQKIKIFIWRVYNDALPVATALVKRKIITDSTCSVCQQAWETVGHALFSCKYARSVWQHSNITHDWNNARTMRKGDYLVHLAAIYTKLEMEQICCTLWAIWNERNRVVHVYKAKSAKDLAFFTKNYWQNYTPPQLKRIDSTRKITSLGALIRRSNGTVAAALSKPVVGCFASHEMEAIAMCHSLN</sequence>
<evidence type="ECO:0000313" key="2">
    <source>
        <dbReference type="EnsemblPlants" id="cds.evm.model.09.1698"/>
    </source>
</evidence>
<dbReference type="InterPro" id="IPR052343">
    <property type="entry name" value="Retrotransposon-Effector_Assoc"/>
</dbReference>
<dbReference type="PANTHER" id="PTHR46890:SF48">
    <property type="entry name" value="RNA-DIRECTED DNA POLYMERASE"/>
    <property type="match status" value="1"/>
</dbReference>
<name>A0A803QF96_CANSA</name>
<protein>
    <recommendedName>
        <fullName evidence="1">Reverse transcriptase zinc-binding domain-containing protein</fullName>
    </recommendedName>
</protein>